<feature type="region of interest" description="Disordered" evidence="1">
    <location>
        <begin position="1"/>
        <end position="21"/>
    </location>
</feature>
<dbReference type="EMBL" id="DUZY01000004">
    <property type="protein sequence ID" value="DAD34107.1"/>
    <property type="molecule type" value="Genomic_DNA"/>
</dbReference>
<evidence type="ECO:0000313" key="2">
    <source>
        <dbReference type="EMBL" id="DAD34107.1"/>
    </source>
</evidence>
<dbReference type="AlphaFoldDB" id="A0A822YNK6"/>
<evidence type="ECO:0000256" key="1">
    <source>
        <dbReference type="SAM" id="MobiDB-lite"/>
    </source>
</evidence>
<proteinExistence type="predicted"/>
<comment type="caution">
    <text evidence="2">The sequence shown here is derived from an EMBL/GenBank/DDBJ whole genome shotgun (WGS) entry which is preliminary data.</text>
</comment>
<sequence length="65" mass="7154">MVVTSEPHHHHQQHNNRTQASSTVVCTAVPTSFFLSPQLNNFGIHYGVEGENGALYSFVCNAIEV</sequence>
<evidence type="ECO:0000313" key="3">
    <source>
        <dbReference type="Proteomes" id="UP000607653"/>
    </source>
</evidence>
<protein>
    <submittedName>
        <fullName evidence="2">Uncharacterized protein</fullName>
    </submittedName>
</protein>
<accession>A0A822YNK6</accession>
<gene>
    <name evidence="2" type="ORF">HUJ06_004747</name>
</gene>
<name>A0A822YNK6_NELNU</name>
<keyword evidence="3" id="KW-1185">Reference proteome</keyword>
<dbReference type="Proteomes" id="UP000607653">
    <property type="component" value="Unassembled WGS sequence"/>
</dbReference>
<reference evidence="2 3" key="1">
    <citation type="journal article" date="2020" name="Mol. Biol. Evol.">
        <title>Distinct Expression and Methylation Patterns for Genes with Different Fates following a Single Whole-Genome Duplication in Flowering Plants.</title>
        <authorList>
            <person name="Shi T."/>
            <person name="Rahmani R.S."/>
            <person name="Gugger P.F."/>
            <person name="Wang M."/>
            <person name="Li H."/>
            <person name="Zhang Y."/>
            <person name="Li Z."/>
            <person name="Wang Q."/>
            <person name="Van de Peer Y."/>
            <person name="Marchal K."/>
            <person name="Chen J."/>
        </authorList>
    </citation>
    <scope>NUCLEOTIDE SEQUENCE [LARGE SCALE GENOMIC DNA]</scope>
    <source>
        <tissue evidence="2">Leaf</tissue>
    </source>
</reference>
<organism evidence="2 3">
    <name type="scientific">Nelumbo nucifera</name>
    <name type="common">Sacred lotus</name>
    <dbReference type="NCBI Taxonomy" id="4432"/>
    <lineage>
        <taxon>Eukaryota</taxon>
        <taxon>Viridiplantae</taxon>
        <taxon>Streptophyta</taxon>
        <taxon>Embryophyta</taxon>
        <taxon>Tracheophyta</taxon>
        <taxon>Spermatophyta</taxon>
        <taxon>Magnoliopsida</taxon>
        <taxon>Proteales</taxon>
        <taxon>Nelumbonaceae</taxon>
        <taxon>Nelumbo</taxon>
    </lineage>
</organism>